<dbReference type="InParanoid" id="A0A7C8MLC8"/>
<dbReference type="GO" id="GO:0005783">
    <property type="term" value="C:endoplasmic reticulum"/>
    <property type="evidence" value="ECO:0007669"/>
    <property type="project" value="TreeGrafter"/>
</dbReference>
<accession>A0A7C8MLC8</accession>
<keyword evidence="16" id="KW-1185">Reference proteome</keyword>
<gene>
    <name evidence="15" type="ORF">GQX73_g9504</name>
</gene>
<name>A0A7C8MLC8_9PEZI</name>
<dbReference type="SUPFAM" id="SSF48452">
    <property type="entry name" value="TPR-like"/>
    <property type="match status" value="1"/>
</dbReference>
<evidence type="ECO:0000313" key="16">
    <source>
        <dbReference type="Proteomes" id="UP000481858"/>
    </source>
</evidence>
<comment type="caution">
    <text evidence="15">The sequence shown here is derived from an EMBL/GenBank/DDBJ whole genome shotgun (WGS) entry which is preliminary data.</text>
</comment>
<evidence type="ECO:0000256" key="10">
    <source>
        <dbReference type="PIRSR" id="PIRSR601382-1"/>
    </source>
</evidence>
<keyword evidence="5 13" id="KW-0378">Hydrolase</keyword>
<dbReference type="InterPro" id="IPR011990">
    <property type="entry name" value="TPR-like_helical_dom_sf"/>
</dbReference>
<evidence type="ECO:0000256" key="3">
    <source>
        <dbReference type="ARBA" id="ARBA00007658"/>
    </source>
</evidence>
<dbReference type="InterPro" id="IPR036026">
    <property type="entry name" value="Seven-hairpin_glycosidases"/>
</dbReference>
<dbReference type="Proteomes" id="UP000481858">
    <property type="component" value="Unassembled WGS sequence"/>
</dbReference>
<keyword evidence="4 11" id="KW-0479">Metal-binding</keyword>
<feature type="binding site" evidence="11">
    <location>
        <position position="953"/>
    </location>
    <ligand>
        <name>Ca(2+)</name>
        <dbReference type="ChEBI" id="CHEBI:29108"/>
    </ligand>
</feature>
<keyword evidence="6 11" id="KW-0106">Calcium</keyword>
<comment type="catalytic activity">
    <reaction evidence="9">
        <text>N(4)-(alpha-D-Man-(1-&gt;2)-alpha-D-Man-(1-&gt;2)-alpha-D-Man-(1-&gt;3)-[alpha-D-Man-(1-&gt;2)-alpha-D-Man-(1-&gt;3)-[alpha-D-Man-(1-&gt;2)-alpha-D-Man-(1-&gt;6)]-alpha-D-Man-(1-&gt;6)]-beta-D-Man-(1-&gt;4)-beta-D-GlcNAc-(1-&gt;4)-beta-D-GlcNAc)-L-asparaginyl-[protein] (N-glucan mannose isomer 9A1,2,3B1,2,3) + 4 H2O = N(4)-(alpha-D-Man-(1-&gt;3)-[alpha-D-Man-(1-&gt;3)-[alpha-D-Man-(1-&gt;6)]-alpha-D-Man-(1-&gt;6)]-beta-D-Man-(1-&gt;4)-beta-D-GlcNAc-(1-&gt;4)-beta-D-GlcNAc)-L-asparaginyl-[protein] (N-glucan mannose isomer 5A1,2) + 4 beta-D-mannose</text>
        <dbReference type="Rhea" id="RHEA:56008"/>
        <dbReference type="Rhea" id="RHEA-COMP:14356"/>
        <dbReference type="Rhea" id="RHEA-COMP:14367"/>
        <dbReference type="ChEBI" id="CHEBI:15377"/>
        <dbReference type="ChEBI" id="CHEBI:28563"/>
        <dbReference type="ChEBI" id="CHEBI:59087"/>
        <dbReference type="ChEBI" id="CHEBI:139493"/>
        <dbReference type="EC" id="3.2.1.113"/>
    </reaction>
</comment>
<dbReference type="InterPro" id="IPR001382">
    <property type="entry name" value="Glyco_hydro_47"/>
</dbReference>
<dbReference type="Pfam" id="PF13374">
    <property type="entry name" value="TPR_10"/>
    <property type="match status" value="1"/>
</dbReference>
<dbReference type="PANTHER" id="PTHR11742">
    <property type="entry name" value="MANNOSYL-OLIGOSACCHARIDE ALPHA-1,2-MANNOSIDASE-RELATED"/>
    <property type="match status" value="1"/>
</dbReference>
<dbReference type="GO" id="GO:0004571">
    <property type="term" value="F:mannosyl-oligosaccharide 1,2-alpha-mannosidase activity"/>
    <property type="evidence" value="ECO:0007669"/>
    <property type="project" value="UniProtKB-EC"/>
</dbReference>
<dbReference type="FunCoup" id="A0A7C8MLC8">
    <property type="interactions" value="773"/>
</dbReference>
<feature type="active site" description="Proton donor" evidence="10">
    <location>
        <position position="552"/>
    </location>
</feature>
<proteinExistence type="inferred from homology"/>
<evidence type="ECO:0000256" key="1">
    <source>
        <dbReference type="ARBA" id="ARBA00001913"/>
    </source>
</evidence>
<feature type="active site" evidence="10">
    <location>
        <position position="865"/>
    </location>
</feature>
<dbReference type="SUPFAM" id="SSF48225">
    <property type="entry name" value="Seven-hairpin glycosidases"/>
    <property type="match status" value="1"/>
</dbReference>
<feature type="disulfide bond" evidence="12">
    <location>
        <begin position="760"/>
        <end position="803"/>
    </location>
</feature>
<dbReference type="AlphaFoldDB" id="A0A7C8MLC8"/>
<dbReference type="OrthoDB" id="8118055at2759"/>
<sequence>MNGNDLLDWRSDSGPPRLNAFYLQPTATPVGFQALNLAQEQNVVQQGETGFAQHTSYLMSAMESAQQPNNDTVMLDSNFAGPSNPGPSSGGQRVRKRMRYAGLDWNAHKTEIRKLYLDEDRTLKETMEIMASTHSFNASEKLYKKKFKEWDWVKNLPVELAIFMTQKARERRQEENKDTVFNYRGRHFDLKRAEDTISRAKKSQTNQAPIALTLPHRNDNSDEEEANWDTSSESTDIDVTFRLLWHGNTGSDFLNMWRSALVISKQNRAADAEELLKRAVDGLCHVYGTTHEDTRKVSFDLASLYAETGREAEAMQVVEEVINDHVKVLGVQNRKTHQVVLQVVELLNAWNRHTKALGLLARAEEILDFLLSNTRVLTRAPQPNVSGLEIHLARDSGTYLLIMAVQRVKATTRRGSPHSRAPSFLKPLLGLGSMLILALSFIIVLFRWTRDDPIGLYHHVGNYVNWDARREQVKSAFIISWDAYLDNAWGNDRYHPVSGKGSQMSPNGLGWIIVDSLDTIMLMNLTDRLAEPREWLQRSLSYDQDQDVNTFETTIRMLGGLLSAHYLSTKLPYAVSRGDSVYLAKAVELADKLLPAYESRSGIPYASVHLSKARGIRSHVDGGSSSTAEATTLQLEMKYLSYLTGNDTYWQKAEGAMKVLDNNRARDGLVPIFVHPESGRFTSQEIRLGSRGDSYYEYLVKQYLQTSEQEPVYLEMWEEALEGIQKQLITTTKHSGLKFVAELPRGIGGPVSPKMDHLVCFLPGVIALGATRGHTLSKARTWPSWDDKKEGQIQLARDLMKTCWGMYAVTKTGLAPEIAWFQADEGDLRPAPGDRPLLPTKNSLAAWKKDYIIKPLDAHNLQRPETVESLFMMWRITEDPVYREWGWKIFKAFEKHTKVGQKRGYTSVNDVNTIPPPFRDNMESFWLAETLKYLYLLFSPTDFIPLTEVVFNTEGHILPIIEVKRQTGWSRSGR</sequence>
<comment type="cofactor">
    <cofactor evidence="1 11">
        <name>Ca(2+)</name>
        <dbReference type="ChEBI" id="CHEBI:29108"/>
    </cofactor>
</comment>
<evidence type="ECO:0000256" key="4">
    <source>
        <dbReference type="ARBA" id="ARBA00022723"/>
    </source>
</evidence>
<organism evidence="15 16">
    <name type="scientific">Xylaria multiplex</name>
    <dbReference type="NCBI Taxonomy" id="323545"/>
    <lineage>
        <taxon>Eukaryota</taxon>
        <taxon>Fungi</taxon>
        <taxon>Dikarya</taxon>
        <taxon>Ascomycota</taxon>
        <taxon>Pezizomycotina</taxon>
        <taxon>Sordariomycetes</taxon>
        <taxon>Xylariomycetidae</taxon>
        <taxon>Xylariales</taxon>
        <taxon>Xylariaceae</taxon>
        <taxon>Xylaria</taxon>
    </lineage>
</organism>
<evidence type="ECO:0000256" key="11">
    <source>
        <dbReference type="PIRSR" id="PIRSR601382-2"/>
    </source>
</evidence>
<dbReference type="InterPro" id="IPR050749">
    <property type="entry name" value="Glycosyl_Hydrolase_47"/>
</dbReference>
<dbReference type="UniPathway" id="UPA00378"/>
<dbReference type="Pfam" id="PF14420">
    <property type="entry name" value="Clr5"/>
    <property type="match status" value="1"/>
</dbReference>
<comment type="pathway">
    <text evidence="2">Protein modification; protein glycosylation.</text>
</comment>
<keyword evidence="7 12" id="KW-1015">Disulfide bond</keyword>
<dbReference type="PRINTS" id="PR00747">
    <property type="entry name" value="GLYHDRLASE47"/>
</dbReference>
<comment type="similarity">
    <text evidence="3 13">Belongs to the glycosyl hydrolase 47 family.</text>
</comment>
<feature type="domain" description="Clr5" evidence="14">
    <location>
        <begin position="104"/>
        <end position="154"/>
    </location>
</feature>
<protein>
    <recommendedName>
        <fullName evidence="13">alpha-1,2-Mannosidase</fullName>
        <ecNumber evidence="13">3.2.1.-</ecNumber>
    </recommendedName>
</protein>
<feature type="active site" description="Proton donor" evidence="10">
    <location>
        <position position="817"/>
    </location>
</feature>
<dbReference type="InterPro" id="IPR025676">
    <property type="entry name" value="Clr5_dom"/>
</dbReference>
<evidence type="ECO:0000256" key="12">
    <source>
        <dbReference type="PIRSR" id="PIRSR601382-3"/>
    </source>
</evidence>
<dbReference type="GO" id="GO:0016020">
    <property type="term" value="C:membrane"/>
    <property type="evidence" value="ECO:0007669"/>
    <property type="project" value="InterPro"/>
</dbReference>
<evidence type="ECO:0000256" key="13">
    <source>
        <dbReference type="RuleBase" id="RU361193"/>
    </source>
</evidence>
<dbReference type="Gene3D" id="1.25.40.10">
    <property type="entry name" value="Tetratricopeptide repeat domain"/>
    <property type="match status" value="1"/>
</dbReference>
<keyword evidence="13" id="KW-0326">Glycosidase</keyword>
<evidence type="ECO:0000256" key="7">
    <source>
        <dbReference type="ARBA" id="ARBA00023157"/>
    </source>
</evidence>
<reference evidence="15 16" key="1">
    <citation type="submission" date="2019-12" db="EMBL/GenBank/DDBJ databases">
        <title>Draft genome sequence of the ascomycete Xylaria multiplex DSM 110363.</title>
        <authorList>
            <person name="Buettner E."/>
            <person name="Kellner H."/>
        </authorList>
    </citation>
    <scope>NUCLEOTIDE SEQUENCE [LARGE SCALE GENOMIC DNA]</scope>
    <source>
        <strain evidence="15 16">DSM 110363</strain>
    </source>
</reference>
<dbReference type="PANTHER" id="PTHR11742:SF55">
    <property type="entry name" value="ENDOPLASMIC RETICULUM MANNOSYL-OLIGOSACCHARIDE 1,2-ALPHA-MANNOSIDASE"/>
    <property type="match status" value="1"/>
</dbReference>
<evidence type="ECO:0000259" key="14">
    <source>
        <dbReference type="Pfam" id="PF14420"/>
    </source>
</evidence>
<evidence type="ECO:0000256" key="6">
    <source>
        <dbReference type="ARBA" id="ARBA00022837"/>
    </source>
</evidence>
<dbReference type="EC" id="3.2.1.-" evidence="13"/>
<dbReference type="GO" id="GO:0005975">
    <property type="term" value="P:carbohydrate metabolic process"/>
    <property type="evidence" value="ECO:0007669"/>
    <property type="project" value="InterPro"/>
</dbReference>
<evidence type="ECO:0000256" key="2">
    <source>
        <dbReference type="ARBA" id="ARBA00004922"/>
    </source>
</evidence>
<dbReference type="InterPro" id="IPR012341">
    <property type="entry name" value="6hp_glycosidase-like_sf"/>
</dbReference>
<dbReference type="GO" id="GO:0005509">
    <property type="term" value="F:calcium ion binding"/>
    <property type="evidence" value="ECO:0007669"/>
    <property type="project" value="InterPro"/>
</dbReference>
<evidence type="ECO:0000256" key="5">
    <source>
        <dbReference type="ARBA" id="ARBA00022801"/>
    </source>
</evidence>
<evidence type="ECO:0000256" key="8">
    <source>
        <dbReference type="ARBA" id="ARBA00047669"/>
    </source>
</evidence>
<feature type="active site" evidence="10">
    <location>
        <position position="693"/>
    </location>
</feature>
<evidence type="ECO:0000256" key="9">
    <source>
        <dbReference type="ARBA" id="ARBA00048605"/>
    </source>
</evidence>
<dbReference type="Gene3D" id="1.50.10.10">
    <property type="match status" value="1"/>
</dbReference>
<comment type="catalytic activity">
    <reaction evidence="8">
        <text>N(4)-(alpha-D-Man-(1-&gt;2)-alpha-D-Man-(1-&gt;2)-alpha-D-Man-(1-&gt;3)-[alpha-D-Man-(1-&gt;3)-[alpha-D-Man-(1-&gt;2)-alpha-D-Man-(1-&gt;6)]-alpha-D-Man-(1-&gt;6)]-beta-D-Man-(1-&gt;4)-beta-D-GlcNAc-(1-&gt;4)-beta-D-GlcNAc)-L-asparaginyl-[protein] (N-glucan mannose isomer 8A1,2,3B1,3) + 3 H2O = N(4)-(alpha-D-Man-(1-&gt;3)-[alpha-D-Man-(1-&gt;3)-[alpha-D-Man-(1-&gt;6)]-alpha-D-Man-(1-&gt;6)]-beta-D-Man-(1-&gt;4)-beta-D-GlcNAc-(1-&gt;4)-beta-D-GlcNAc)-L-asparaginyl-[protein] (N-glucan mannose isomer 5A1,2) + 3 beta-D-mannose</text>
        <dbReference type="Rhea" id="RHEA:56028"/>
        <dbReference type="Rhea" id="RHEA-COMP:14358"/>
        <dbReference type="Rhea" id="RHEA-COMP:14367"/>
        <dbReference type="ChEBI" id="CHEBI:15377"/>
        <dbReference type="ChEBI" id="CHEBI:28563"/>
        <dbReference type="ChEBI" id="CHEBI:59087"/>
        <dbReference type="ChEBI" id="CHEBI:60628"/>
        <dbReference type="EC" id="3.2.1.113"/>
    </reaction>
</comment>
<dbReference type="EMBL" id="WUBL01000167">
    <property type="protein sequence ID" value="KAF2964071.1"/>
    <property type="molecule type" value="Genomic_DNA"/>
</dbReference>
<evidence type="ECO:0000313" key="15">
    <source>
        <dbReference type="EMBL" id="KAF2964071.1"/>
    </source>
</evidence>
<dbReference type="GO" id="GO:0036503">
    <property type="term" value="P:ERAD pathway"/>
    <property type="evidence" value="ECO:0007669"/>
    <property type="project" value="UniProtKB-ARBA"/>
</dbReference>
<dbReference type="Pfam" id="PF01532">
    <property type="entry name" value="Glyco_hydro_47"/>
    <property type="match status" value="1"/>
</dbReference>